<evidence type="ECO:0000259" key="1">
    <source>
        <dbReference type="Pfam" id="PF20533"/>
    </source>
</evidence>
<keyword evidence="3" id="KW-1185">Reference proteome</keyword>
<organism evidence="2 3">
    <name type="scientific">Crenothrix polyspora</name>
    <dbReference type="NCBI Taxonomy" id="360316"/>
    <lineage>
        <taxon>Bacteria</taxon>
        <taxon>Pseudomonadati</taxon>
        <taxon>Pseudomonadota</taxon>
        <taxon>Gammaproteobacteria</taxon>
        <taxon>Methylococcales</taxon>
        <taxon>Crenotrichaceae</taxon>
        <taxon>Crenothrix</taxon>
    </lineage>
</organism>
<evidence type="ECO:0000313" key="2">
    <source>
        <dbReference type="EMBL" id="SJM92218.1"/>
    </source>
</evidence>
<protein>
    <recommendedName>
        <fullName evidence="1">DUF6748 domain-containing protein</fullName>
    </recommendedName>
</protein>
<dbReference type="EMBL" id="FUKI01000101">
    <property type="protein sequence ID" value="SJM92218.1"/>
    <property type="molecule type" value="Genomic_DNA"/>
</dbReference>
<name>A0A1R4H7G3_9GAMM</name>
<dbReference type="RefSeq" id="WP_087143296.1">
    <property type="nucleotide sequence ID" value="NZ_FUKI01000101.1"/>
</dbReference>
<dbReference type="AlphaFoldDB" id="A0A1R4H7G3"/>
<accession>A0A1R4H7G3</accession>
<gene>
    <name evidence="2" type="ORF">CRENPOLYSF1_270001</name>
</gene>
<dbReference type="Pfam" id="PF20533">
    <property type="entry name" value="DUF6748"/>
    <property type="match status" value="1"/>
</dbReference>
<feature type="domain" description="DUF6748" evidence="1">
    <location>
        <begin position="151"/>
        <end position="343"/>
    </location>
</feature>
<reference evidence="3" key="1">
    <citation type="submission" date="2017-02" db="EMBL/GenBank/DDBJ databases">
        <authorList>
            <person name="Daims H."/>
        </authorList>
    </citation>
    <scope>NUCLEOTIDE SEQUENCE [LARGE SCALE GENOMIC DNA]</scope>
</reference>
<dbReference type="InterPro" id="IPR046636">
    <property type="entry name" value="DUF6748"/>
</dbReference>
<sequence>MVKINLLFKCVLFFAVLTRTGVGIAETLYKFQITRGVATTTPARNPANLLPTKTKLTGNFSAKLYDGKIRFLNQGNGQPGISALLADYKNGKFIAKLDAANFDNGYQGYFDGKKISLNGAVDQRPFDGSMTEYSLIAKLIKSTVVTEQKGYFKIRRDMRKCASPMCGGYFVKQVNKTKTQCADKVTRNECYVPSVDWGNIHEPAVALDALLTYGWLSPENFKDFGLRDQFTVSAAYEAAGDASHRVGKFFAGFKDTGIRCIMAPCPSIKEYVLNSSKAATSVGVNLDRVKTAKIKRSMADDILSQGGLLLAEGNHRTETYTLAVGGEVSEIVFVARQFYLPILSCASGYQAKNGRCETDFGCVAPKLEKITYGGAAFTDPVTGETGSNISRSCVDACDPPGNLEPIGGVCSVYAP</sequence>
<evidence type="ECO:0000313" key="3">
    <source>
        <dbReference type="Proteomes" id="UP000195667"/>
    </source>
</evidence>
<dbReference type="OrthoDB" id="5502365at2"/>
<proteinExistence type="predicted"/>
<dbReference type="Proteomes" id="UP000195667">
    <property type="component" value="Unassembled WGS sequence"/>
</dbReference>